<evidence type="ECO:0000256" key="1">
    <source>
        <dbReference type="SAM" id="Coils"/>
    </source>
</evidence>
<feature type="compositionally biased region" description="Polar residues" evidence="2">
    <location>
        <begin position="115"/>
        <end position="125"/>
    </location>
</feature>
<evidence type="ECO:0000313" key="4">
    <source>
        <dbReference type="Proteomes" id="UP001557470"/>
    </source>
</evidence>
<keyword evidence="4" id="KW-1185">Reference proteome</keyword>
<evidence type="ECO:0000256" key="2">
    <source>
        <dbReference type="SAM" id="MobiDB-lite"/>
    </source>
</evidence>
<protein>
    <submittedName>
        <fullName evidence="3">Uncharacterized protein</fullName>
    </submittedName>
</protein>
<sequence length="125" mass="14110">MFSAPAPPTASLAKQRDQHQLHVLQERLEWQKKKISELESERDFLRGQVSALTAKENNDNQVVKICASESDSEMTTSDLSTSTLSSSSSSPHRKRKQKSNKGHKRAKKQKDKKNVFNSARCSKLL</sequence>
<feature type="coiled-coil region" evidence="1">
    <location>
        <begin position="21"/>
        <end position="55"/>
    </location>
</feature>
<dbReference type="InterPro" id="IPR031591">
    <property type="entry name" value="CCDC106"/>
</dbReference>
<dbReference type="Proteomes" id="UP001557470">
    <property type="component" value="Unassembled WGS sequence"/>
</dbReference>
<dbReference type="EMBL" id="JAGEUA010000004">
    <property type="protein sequence ID" value="KAL0984628.1"/>
    <property type="molecule type" value="Genomic_DNA"/>
</dbReference>
<name>A0ABD0XGN6_UMBPY</name>
<feature type="compositionally biased region" description="Basic residues" evidence="2">
    <location>
        <begin position="91"/>
        <end position="111"/>
    </location>
</feature>
<proteinExistence type="predicted"/>
<keyword evidence="1" id="KW-0175">Coiled coil</keyword>
<gene>
    <name evidence="3" type="ORF">UPYG_G00144380</name>
</gene>
<dbReference type="Pfam" id="PF15794">
    <property type="entry name" value="CCDC106"/>
    <property type="match status" value="1"/>
</dbReference>
<accession>A0ABD0XGN6</accession>
<feature type="compositionally biased region" description="Low complexity" evidence="2">
    <location>
        <begin position="73"/>
        <end position="90"/>
    </location>
</feature>
<comment type="caution">
    <text evidence="3">The sequence shown here is derived from an EMBL/GenBank/DDBJ whole genome shotgun (WGS) entry which is preliminary data.</text>
</comment>
<feature type="region of interest" description="Disordered" evidence="2">
    <location>
        <begin position="69"/>
        <end position="125"/>
    </location>
</feature>
<organism evidence="3 4">
    <name type="scientific">Umbra pygmaea</name>
    <name type="common">Eastern mudminnow</name>
    <dbReference type="NCBI Taxonomy" id="75934"/>
    <lineage>
        <taxon>Eukaryota</taxon>
        <taxon>Metazoa</taxon>
        <taxon>Chordata</taxon>
        <taxon>Craniata</taxon>
        <taxon>Vertebrata</taxon>
        <taxon>Euteleostomi</taxon>
        <taxon>Actinopterygii</taxon>
        <taxon>Neopterygii</taxon>
        <taxon>Teleostei</taxon>
        <taxon>Protacanthopterygii</taxon>
        <taxon>Esociformes</taxon>
        <taxon>Umbridae</taxon>
        <taxon>Umbra</taxon>
    </lineage>
</organism>
<dbReference type="AlphaFoldDB" id="A0ABD0XGN6"/>
<reference evidence="3 4" key="1">
    <citation type="submission" date="2024-06" db="EMBL/GenBank/DDBJ databases">
        <authorList>
            <person name="Pan Q."/>
            <person name="Wen M."/>
            <person name="Jouanno E."/>
            <person name="Zahm M."/>
            <person name="Klopp C."/>
            <person name="Cabau C."/>
            <person name="Louis A."/>
            <person name="Berthelot C."/>
            <person name="Parey E."/>
            <person name="Roest Crollius H."/>
            <person name="Montfort J."/>
            <person name="Robinson-Rechavi M."/>
            <person name="Bouchez O."/>
            <person name="Lampietro C."/>
            <person name="Lopez Roques C."/>
            <person name="Donnadieu C."/>
            <person name="Postlethwait J."/>
            <person name="Bobe J."/>
            <person name="Verreycken H."/>
            <person name="Guiguen Y."/>
        </authorList>
    </citation>
    <scope>NUCLEOTIDE SEQUENCE [LARGE SCALE GENOMIC DNA]</scope>
    <source>
        <strain evidence="3">Up_M1</strain>
        <tissue evidence="3">Testis</tissue>
    </source>
</reference>
<evidence type="ECO:0000313" key="3">
    <source>
        <dbReference type="EMBL" id="KAL0984628.1"/>
    </source>
</evidence>